<dbReference type="InterPro" id="IPR036322">
    <property type="entry name" value="WD40_repeat_dom_sf"/>
</dbReference>
<name>T1GX97_MEGSC</name>
<evidence type="ECO:0000313" key="4">
    <source>
        <dbReference type="EnsemblMetazoa" id="MESCA008439-PA"/>
    </source>
</evidence>
<evidence type="ECO:0000256" key="1">
    <source>
        <dbReference type="ARBA" id="ARBA00022574"/>
    </source>
</evidence>
<dbReference type="AlphaFoldDB" id="T1GX97"/>
<dbReference type="PANTHER" id="PTHR10971">
    <property type="entry name" value="MRNA EXPORT FACTOR AND BUB3"/>
    <property type="match status" value="1"/>
</dbReference>
<dbReference type="EnsemblMetazoa" id="MESCA008439-RA">
    <property type="protein sequence ID" value="MESCA008439-PA"/>
    <property type="gene ID" value="MESCA008439"/>
</dbReference>
<dbReference type="PROSITE" id="PS50082">
    <property type="entry name" value="WD_REPEATS_2"/>
    <property type="match status" value="1"/>
</dbReference>
<evidence type="ECO:0000256" key="2">
    <source>
        <dbReference type="ARBA" id="ARBA00022737"/>
    </source>
</evidence>
<keyword evidence="5" id="KW-1185">Reference proteome</keyword>
<dbReference type="EMBL" id="CAQQ02387197">
    <property type="status" value="NOT_ANNOTATED_CDS"/>
    <property type="molecule type" value="Genomic_DNA"/>
</dbReference>
<feature type="repeat" description="WD" evidence="3">
    <location>
        <begin position="42"/>
        <end position="67"/>
    </location>
</feature>
<proteinExistence type="predicted"/>
<dbReference type="InterPro" id="IPR001680">
    <property type="entry name" value="WD40_rpt"/>
</dbReference>
<dbReference type="SMART" id="SM00320">
    <property type="entry name" value="WD40"/>
    <property type="match status" value="2"/>
</dbReference>
<dbReference type="Pfam" id="PF00400">
    <property type="entry name" value="WD40"/>
    <property type="match status" value="1"/>
</dbReference>
<dbReference type="STRING" id="36166.T1GX97"/>
<dbReference type="InterPro" id="IPR015943">
    <property type="entry name" value="WD40/YVTN_repeat-like_dom_sf"/>
</dbReference>
<keyword evidence="1 3" id="KW-0853">WD repeat</keyword>
<dbReference type="Proteomes" id="UP000015102">
    <property type="component" value="Unassembled WGS sequence"/>
</dbReference>
<sequence length="130" mass="14550">MSSIEGRVSVEYFDPDPEVQAKKYAFKCHRSKENGIEMIHPVNTIGFHEIHNTFATGGSDGFVNIWDGFNKKRLCQFHQYDSAISSVNFSDDGSSLAIACSQLEINENAPEIPPPVIYVRSVTENEVKPK</sequence>
<keyword evidence="2" id="KW-0677">Repeat</keyword>
<accession>T1GX97</accession>
<dbReference type="OMA" id="NIWDSEN"/>
<reference evidence="5" key="1">
    <citation type="submission" date="2013-02" db="EMBL/GenBank/DDBJ databases">
        <authorList>
            <person name="Hughes D."/>
        </authorList>
    </citation>
    <scope>NUCLEOTIDE SEQUENCE</scope>
    <source>
        <strain>Durham</strain>
        <strain evidence="5">NC isolate 2 -- Noor lab</strain>
    </source>
</reference>
<evidence type="ECO:0000256" key="3">
    <source>
        <dbReference type="PROSITE-ProRule" id="PRU00221"/>
    </source>
</evidence>
<dbReference type="Gene3D" id="2.130.10.10">
    <property type="entry name" value="YVTN repeat-like/Quinoprotein amine dehydrogenase"/>
    <property type="match status" value="1"/>
</dbReference>
<protein>
    <submittedName>
        <fullName evidence="4">Uncharacterized protein</fullName>
    </submittedName>
</protein>
<dbReference type="HOGENOM" id="CLU_038526_5_1_1"/>
<reference evidence="4" key="2">
    <citation type="submission" date="2015-06" db="UniProtKB">
        <authorList>
            <consortium name="EnsemblMetazoa"/>
        </authorList>
    </citation>
    <scope>IDENTIFICATION</scope>
</reference>
<dbReference type="SUPFAM" id="SSF50978">
    <property type="entry name" value="WD40 repeat-like"/>
    <property type="match status" value="1"/>
</dbReference>
<evidence type="ECO:0000313" key="5">
    <source>
        <dbReference type="Proteomes" id="UP000015102"/>
    </source>
</evidence>
<organism evidence="4 5">
    <name type="scientific">Megaselia scalaris</name>
    <name type="common">Humpbacked fly</name>
    <name type="synonym">Phora scalaris</name>
    <dbReference type="NCBI Taxonomy" id="36166"/>
    <lineage>
        <taxon>Eukaryota</taxon>
        <taxon>Metazoa</taxon>
        <taxon>Ecdysozoa</taxon>
        <taxon>Arthropoda</taxon>
        <taxon>Hexapoda</taxon>
        <taxon>Insecta</taxon>
        <taxon>Pterygota</taxon>
        <taxon>Neoptera</taxon>
        <taxon>Endopterygota</taxon>
        <taxon>Diptera</taxon>
        <taxon>Brachycera</taxon>
        <taxon>Muscomorpha</taxon>
        <taxon>Platypezoidea</taxon>
        <taxon>Phoridae</taxon>
        <taxon>Megaseliini</taxon>
        <taxon>Megaselia</taxon>
    </lineage>
</organism>